<evidence type="ECO:0000313" key="2">
    <source>
        <dbReference type="EMBL" id="CAA2964019.1"/>
    </source>
</evidence>
<dbReference type="Gramene" id="OE9A019083T1">
    <property type="protein sequence ID" value="OE9A019083C1"/>
    <property type="gene ID" value="OE9A019083"/>
</dbReference>
<keyword evidence="3" id="KW-1185">Reference proteome</keyword>
<dbReference type="Pfam" id="PF01190">
    <property type="entry name" value="Pollen_Ole_e_1"/>
    <property type="match status" value="1"/>
</dbReference>
<dbReference type="EMBL" id="CACTIH010001817">
    <property type="protein sequence ID" value="CAA2964019.1"/>
    <property type="molecule type" value="Genomic_DNA"/>
</dbReference>
<dbReference type="InterPro" id="IPR040404">
    <property type="entry name" value="Phylloplanin-like"/>
</dbReference>
<protein>
    <submittedName>
        <fullName evidence="2">Uncharacterized protein</fullName>
    </submittedName>
</protein>
<keyword evidence="1" id="KW-0732">Signal</keyword>
<evidence type="ECO:0000256" key="1">
    <source>
        <dbReference type="SAM" id="SignalP"/>
    </source>
</evidence>
<comment type="caution">
    <text evidence="2">The sequence shown here is derived from an EMBL/GenBank/DDBJ whole genome shotgun (WGS) entry which is preliminary data.</text>
</comment>
<feature type="chain" id="PRO_5035947550" evidence="1">
    <location>
        <begin position="24"/>
        <end position="150"/>
    </location>
</feature>
<evidence type="ECO:0000313" key="3">
    <source>
        <dbReference type="Proteomes" id="UP000594638"/>
    </source>
</evidence>
<reference evidence="2 3" key="1">
    <citation type="submission" date="2019-12" db="EMBL/GenBank/DDBJ databases">
        <authorList>
            <person name="Alioto T."/>
            <person name="Alioto T."/>
            <person name="Gomez Garrido J."/>
        </authorList>
    </citation>
    <scope>NUCLEOTIDE SEQUENCE [LARGE SCALE GENOMIC DNA]</scope>
</reference>
<dbReference type="PANTHER" id="PTHR34458:SF5">
    <property type="entry name" value="POLLEN OLE E 1 ALLERGEN AND EXTENSIN FAMILY PROTEIN"/>
    <property type="match status" value="1"/>
</dbReference>
<feature type="signal peptide" evidence="1">
    <location>
        <begin position="1"/>
        <end position="23"/>
    </location>
</feature>
<organism evidence="2 3">
    <name type="scientific">Olea europaea subsp. europaea</name>
    <dbReference type="NCBI Taxonomy" id="158383"/>
    <lineage>
        <taxon>Eukaryota</taxon>
        <taxon>Viridiplantae</taxon>
        <taxon>Streptophyta</taxon>
        <taxon>Embryophyta</taxon>
        <taxon>Tracheophyta</taxon>
        <taxon>Spermatophyta</taxon>
        <taxon>Magnoliopsida</taxon>
        <taxon>eudicotyledons</taxon>
        <taxon>Gunneridae</taxon>
        <taxon>Pentapetalae</taxon>
        <taxon>asterids</taxon>
        <taxon>lamiids</taxon>
        <taxon>Lamiales</taxon>
        <taxon>Oleaceae</taxon>
        <taxon>Oleeae</taxon>
        <taxon>Olea</taxon>
    </lineage>
</organism>
<dbReference type="OrthoDB" id="905355at2759"/>
<dbReference type="PANTHER" id="PTHR34458">
    <property type="entry name" value="POLLEN OLE E 1 ALLERGEN AND EXTENSIN FAMILY PROTEIN-RELATED"/>
    <property type="match status" value="1"/>
</dbReference>
<dbReference type="AlphaFoldDB" id="A0A8S0Q9P8"/>
<dbReference type="Proteomes" id="UP000594638">
    <property type="component" value="Unassembled WGS sequence"/>
</dbReference>
<accession>A0A8S0Q9P8</accession>
<sequence>MATKTHFLIILSIAIMATSIADAQILNARLNVTGIVNCTVNSTVGGAAPPFPNATVESQCPSGNNIANATTNSNGQFSISVNVAPTVLNSLQTCRIVVLTPLANCNASLPHVGHLVSDALRINELSVSGTNVTVGLSVVGLDLDVGIITG</sequence>
<name>A0A8S0Q9P8_OLEEU</name>
<proteinExistence type="predicted"/>
<gene>
    <name evidence="2" type="ORF">OLEA9_A019083</name>
</gene>